<evidence type="ECO:0000313" key="2">
    <source>
        <dbReference type="Proteomes" id="UP000470010"/>
    </source>
</evidence>
<name>A0A7K0G626_9ACTN</name>
<comment type="caution">
    <text evidence="1">The sequence shown here is derived from an EMBL/GenBank/DDBJ whole genome shotgun (WGS) entry which is preliminary data.</text>
</comment>
<dbReference type="InterPro" id="IPR006379">
    <property type="entry name" value="HAD-SF_hydro_IIB"/>
</dbReference>
<dbReference type="Gene3D" id="3.40.50.1000">
    <property type="entry name" value="HAD superfamily/HAD-like"/>
    <property type="match status" value="1"/>
</dbReference>
<sequence>MSEQPMALFFDVDGTIIWYKPGADVDATVATAVPSPAVAEAFHALRQRGHHPFICTGRSLTLVSDKLLSLDVDGLVTADGACVSVGGELVSDEVVPAELLIDVAGRAYEADSLIMFEGSRACVALVPKGMDYKNAMGVGVVHSLEEFAGTGDLRFSKFVLQESDRARLMTPENRAFFDEHFEEFALGLPVYEMTLKGMNKGAGVRRVLEMLGIGPERAIAFGDSENDLSMADAVGTFVAMGNAMPGVKEVADYVTDPVEHDGVVTALQHFGLI</sequence>
<organism evidence="1 2">
    <name type="scientific">Enorma shizhengliae</name>
    <dbReference type="NCBI Taxonomy" id="2606615"/>
    <lineage>
        <taxon>Bacteria</taxon>
        <taxon>Bacillati</taxon>
        <taxon>Actinomycetota</taxon>
        <taxon>Coriobacteriia</taxon>
        <taxon>Coriobacteriales</taxon>
        <taxon>Coriobacteriaceae</taxon>
        <taxon>Enorma</taxon>
    </lineage>
</organism>
<dbReference type="InterPro" id="IPR036412">
    <property type="entry name" value="HAD-like_sf"/>
</dbReference>
<proteinExistence type="predicted"/>
<dbReference type="AlphaFoldDB" id="A0A7K0G626"/>
<dbReference type="GO" id="GO:0005829">
    <property type="term" value="C:cytosol"/>
    <property type="evidence" value="ECO:0007669"/>
    <property type="project" value="TreeGrafter"/>
</dbReference>
<reference evidence="2" key="1">
    <citation type="submission" date="2019-08" db="EMBL/GenBank/DDBJ databases">
        <title>Arthrobacter sp. nov., isolated from plateau pika and Tibetan wild ass.</title>
        <authorList>
            <person name="Ge Y."/>
        </authorList>
    </citation>
    <scope>NUCLEOTIDE SEQUENCE [LARGE SCALE GENOMIC DNA]</scope>
    <source>
        <strain evidence="2">HF-1365</strain>
    </source>
</reference>
<dbReference type="Proteomes" id="UP000470010">
    <property type="component" value="Unassembled WGS sequence"/>
</dbReference>
<keyword evidence="2" id="KW-1185">Reference proteome</keyword>
<dbReference type="GO" id="GO:0016791">
    <property type="term" value="F:phosphatase activity"/>
    <property type="evidence" value="ECO:0007669"/>
    <property type="project" value="UniProtKB-ARBA"/>
</dbReference>
<dbReference type="RefSeq" id="WP_144687458.1">
    <property type="nucleotide sequence ID" value="NZ_VLLQ01000001.1"/>
</dbReference>
<dbReference type="SUPFAM" id="SSF56784">
    <property type="entry name" value="HAD-like"/>
    <property type="match status" value="1"/>
</dbReference>
<dbReference type="Pfam" id="PF08282">
    <property type="entry name" value="Hydrolase_3"/>
    <property type="match status" value="1"/>
</dbReference>
<dbReference type="NCBIfam" id="TIGR01484">
    <property type="entry name" value="HAD-SF-IIB"/>
    <property type="match status" value="1"/>
</dbReference>
<dbReference type="PANTHER" id="PTHR10000">
    <property type="entry name" value="PHOSPHOSERINE PHOSPHATASE"/>
    <property type="match status" value="1"/>
</dbReference>
<keyword evidence="1" id="KW-0378">Hydrolase</keyword>
<evidence type="ECO:0000313" key="1">
    <source>
        <dbReference type="EMBL" id="MRX79102.1"/>
    </source>
</evidence>
<dbReference type="Gene3D" id="3.30.1240.10">
    <property type="match status" value="1"/>
</dbReference>
<dbReference type="InterPro" id="IPR023214">
    <property type="entry name" value="HAD_sf"/>
</dbReference>
<dbReference type="EMBL" id="VTFZ01000001">
    <property type="protein sequence ID" value="MRX79102.1"/>
    <property type="molecule type" value="Genomic_DNA"/>
</dbReference>
<dbReference type="GO" id="GO:0000287">
    <property type="term" value="F:magnesium ion binding"/>
    <property type="evidence" value="ECO:0007669"/>
    <property type="project" value="TreeGrafter"/>
</dbReference>
<dbReference type="PANTHER" id="PTHR10000:SF8">
    <property type="entry name" value="HAD SUPERFAMILY HYDROLASE-LIKE, TYPE 3"/>
    <property type="match status" value="1"/>
</dbReference>
<protein>
    <submittedName>
        <fullName evidence="1">HAD-IIB family hydrolase</fullName>
    </submittedName>
</protein>
<gene>
    <name evidence="1" type="ORF">GJE22_00520</name>
</gene>
<accession>A0A7K0G626</accession>